<accession>X1KZV0</accession>
<dbReference type="EMBL" id="BARU01047421">
    <property type="protein sequence ID" value="GAH99170.1"/>
    <property type="molecule type" value="Genomic_DNA"/>
</dbReference>
<dbReference type="AlphaFoldDB" id="X1KZV0"/>
<name>X1KZV0_9ZZZZ</name>
<feature type="non-terminal residue" evidence="1">
    <location>
        <position position="1"/>
    </location>
</feature>
<sequence length="45" mass="5292">DYKLSQSRCAAIMSRYSKDWQQVSQSPVMYAPNEEIRERLKEVGI</sequence>
<reference evidence="1" key="1">
    <citation type="journal article" date="2014" name="Front. Microbiol.">
        <title>High frequency of phylogenetically diverse reductive dehalogenase-homologous genes in deep subseafloor sedimentary metagenomes.</title>
        <authorList>
            <person name="Kawai M."/>
            <person name="Futagami T."/>
            <person name="Toyoda A."/>
            <person name="Takaki Y."/>
            <person name="Nishi S."/>
            <person name="Hori S."/>
            <person name="Arai W."/>
            <person name="Tsubouchi T."/>
            <person name="Morono Y."/>
            <person name="Uchiyama I."/>
            <person name="Ito T."/>
            <person name="Fujiyama A."/>
            <person name="Inagaki F."/>
            <person name="Takami H."/>
        </authorList>
    </citation>
    <scope>NUCLEOTIDE SEQUENCE</scope>
    <source>
        <strain evidence="1">Expedition CK06-06</strain>
    </source>
</reference>
<evidence type="ECO:0000313" key="1">
    <source>
        <dbReference type="EMBL" id="GAH99170.1"/>
    </source>
</evidence>
<protein>
    <submittedName>
        <fullName evidence="1">Uncharacterized protein</fullName>
    </submittedName>
</protein>
<comment type="caution">
    <text evidence="1">The sequence shown here is derived from an EMBL/GenBank/DDBJ whole genome shotgun (WGS) entry which is preliminary data.</text>
</comment>
<gene>
    <name evidence="1" type="ORF">S03H2_71066</name>
</gene>
<proteinExistence type="predicted"/>
<organism evidence="1">
    <name type="scientific">marine sediment metagenome</name>
    <dbReference type="NCBI Taxonomy" id="412755"/>
    <lineage>
        <taxon>unclassified sequences</taxon>
        <taxon>metagenomes</taxon>
        <taxon>ecological metagenomes</taxon>
    </lineage>
</organism>